<accession>A0ABQ2FWU9</accession>
<proteinExistence type="predicted"/>
<evidence type="ECO:0000256" key="1">
    <source>
        <dbReference type="SAM" id="MobiDB-lite"/>
    </source>
</evidence>
<reference evidence="3" key="1">
    <citation type="journal article" date="2019" name="Int. J. Syst. Evol. Microbiol.">
        <title>The Global Catalogue of Microorganisms (GCM) 10K type strain sequencing project: providing services to taxonomists for standard genome sequencing and annotation.</title>
        <authorList>
            <consortium name="The Broad Institute Genomics Platform"/>
            <consortium name="The Broad Institute Genome Sequencing Center for Infectious Disease"/>
            <person name="Wu L."/>
            <person name="Ma J."/>
        </authorList>
    </citation>
    <scope>NUCLEOTIDE SEQUENCE [LARGE SCALE GENOMIC DNA]</scope>
    <source>
        <strain evidence="3">CGMCC 4.5581</strain>
    </source>
</reference>
<feature type="region of interest" description="Disordered" evidence="1">
    <location>
        <begin position="1"/>
        <end position="21"/>
    </location>
</feature>
<dbReference type="Proteomes" id="UP000648663">
    <property type="component" value="Unassembled WGS sequence"/>
</dbReference>
<sequence length="76" mass="7946">MVSAPPPEPPPSPSLSLSPPHADSAKAIAVMPAVATSARRPLLDTEFIRYLVLMGGGPWARRCAATAAEGLLEMHD</sequence>
<name>A0ABQ2FWU9_9ACTN</name>
<feature type="compositionally biased region" description="Pro residues" evidence="1">
    <location>
        <begin position="1"/>
        <end position="13"/>
    </location>
</feature>
<gene>
    <name evidence="2" type="ORF">GCM10011589_18200</name>
</gene>
<keyword evidence="3" id="KW-1185">Reference proteome</keyword>
<organism evidence="2 3">
    <name type="scientific">Modestobacter marinus</name>
    <dbReference type="NCBI Taxonomy" id="477641"/>
    <lineage>
        <taxon>Bacteria</taxon>
        <taxon>Bacillati</taxon>
        <taxon>Actinomycetota</taxon>
        <taxon>Actinomycetes</taxon>
        <taxon>Geodermatophilales</taxon>
        <taxon>Geodermatophilaceae</taxon>
        <taxon>Modestobacter</taxon>
    </lineage>
</organism>
<comment type="caution">
    <text evidence="2">The sequence shown here is derived from an EMBL/GenBank/DDBJ whole genome shotgun (WGS) entry which is preliminary data.</text>
</comment>
<dbReference type="EMBL" id="BMMI01000003">
    <property type="protein sequence ID" value="GGL62348.1"/>
    <property type="molecule type" value="Genomic_DNA"/>
</dbReference>
<evidence type="ECO:0000313" key="3">
    <source>
        <dbReference type="Proteomes" id="UP000648663"/>
    </source>
</evidence>
<protein>
    <submittedName>
        <fullName evidence="2">Uncharacterized protein</fullName>
    </submittedName>
</protein>
<evidence type="ECO:0000313" key="2">
    <source>
        <dbReference type="EMBL" id="GGL62348.1"/>
    </source>
</evidence>